<dbReference type="Gene3D" id="1.20.1270.60">
    <property type="entry name" value="Arfaptin homology (AH) domain/BAR domain"/>
    <property type="match status" value="1"/>
</dbReference>
<evidence type="ECO:0000313" key="2">
    <source>
        <dbReference type="EMBL" id="KDQ07599.1"/>
    </source>
</evidence>
<dbReference type="PANTHER" id="PTHR38407">
    <property type="entry name" value="PROTEIN IVY1"/>
    <property type="match status" value="1"/>
</dbReference>
<feature type="compositionally biased region" description="Polar residues" evidence="1">
    <location>
        <begin position="11"/>
        <end position="21"/>
    </location>
</feature>
<dbReference type="AlphaFoldDB" id="A0A067LWM9"/>
<feature type="compositionally biased region" description="Pro residues" evidence="1">
    <location>
        <begin position="689"/>
        <end position="699"/>
    </location>
</feature>
<dbReference type="InParanoid" id="A0A067LWM9"/>
<dbReference type="Proteomes" id="UP000027195">
    <property type="component" value="Unassembled WGS sequence"/>
</dbReference>
<feature type="compositionally biased region" description="Low complexity" evidence="1">
    <location>
        <begin position="453"/>
        <end position="466"/>
    </location>
</feature>
<dbReference type="HOGENOM" id="CLU_387309_0_0_1"/>
<feature type="region of interest" description="Disordered" evidence="1">
    <location>
        <begin position="1"/>
        <end position="33"/>
    </location>
</feature>
<evidence type="ECO:0008006" key="4">
    <source>
        <dbReference type="Google" id="ProtNLM"/>
    </source>
</evidence>
<dbReference type="PANTHER" id="PTHR38407:SF1">
    <property type="entry name" value="PROTEIN IVY1"/>
    <property type="match status" value="1"/>
</dbReference>
<evidence type="ECO:0000256" key="1">
    <source>
        <dbReference type="SAM" id="MobiDB-lite"/>
    </source>
</evidence>
<accession>A0A067LWM9</accession>
<dbReference type="OrthoDB" id="5594612at2759"/>
<protein>
    <recommendedName>
        <fullName evidence="4">IMD domain-containing protein</fullName>
    </recommendedName>
</protein>
<organism evidence="2 3">
    <name type="scientific">Botryobasidium botryosum (strain FD-172 SS1)</name>
    <dbReference type="NCBI Taxonomy" id="930990"/>
    <lineage>
        <taxon>Eukaryota</taxon>
        <taxon>Fungi</taxon>
        <taxon>Dikarya</taxon>
        <taxon>Basidiomycota</taxon>
        <taxon>Agaricomycotina</taxon>
        <taxon>Agaricomycetes</taxon>
        <taxon>Cantharellales</taxon>
        <taxon>Botryobasidiaceae</taxon>
        <taxon>Botryobasidium</taxon>
    </lineage>
</organism>
<dbReference type="STRING" id="930990.A0A067LWM9"/>
<dbReference type="InterPro" id="IPR027267">
    <property type="entry name" value="AH/BAR_dom_sf"/>
</dbReference>
<evidence type="ECO:0000313" key="3">
    <source>
        <dbReference type="Proteomes" id="UP000027195"/>
    </source>
</evidence>
<proteinExistence type="predicted"/>
<feature type="compositionally biased region" description="Polar residues" evidence="1">
    <location>
        <begin position="525"/>
        <end position="540"/>
    </location>
</feature>
<dbReference type="GO" id="GO:0000329">
    <property type="term" value="C:fungal-type vacuole membrane"/>
    <property type="evidence" value="ECO:0007669"/>
    <property type="project" value="InterPro"/>
</dbReference>
<name>A0A067LWM9_BOTB1</name>
<feature type="compositionally biased region" description="Low complexity" evidence="1">
    <location>
        <begin position="481"/>
        <end position="491"/>
    </location>
</feature>
<sequence>MPRPRSLRSLAVSTSRPTTAATHPGPPSPTFSATTQASAMALQGGPGVIITRADLRASLQAYEDLVSASATYRKALINLSEASAGFASAIESCSRLKGTDDETSVGLQAAAGLHYLIANQEQVLSDSINQNFDKPLRQHLEEYRKGVTERSAAYEQALVEKSRIIRETEAENMNIGRRKLRDLNSFRAALTILQAQVNELDRLKGDYYSDVLAHESQVWGQVLGKVSLVVRSSIDVYDRISAKSSDPILEPLLQAIPDPFDSYGPPKPEDQIFSILPPLATIMSQTGSNAAPSPVMSTPDLESAPALNGSADAGGTGSSVQSWMNQTQPYFHDGADWTTSSRGSSASPPAASTFNSGLSAWTSNITKTAAAMTSFTFSPARRYSHPPSAGSSPARAPQATAGAGPSTPTSPPSNGSPLGMKRPESKLRTSTLAAIKEPDNEDQGKDKDRDGSTRTQESESSTTRRTVIGSPKRSSSAGTIGKATKASANGSAGAGLGNGREYENENTAVWSSRSPVESPVVARTLNPSAMASTSVTSSPVRSFRTRESSASGVSTPPPRDTASPTPSTRSLSQSLSSFIFRAPPPRTNTNQSHHTGSTYGPNNPMHTDDEDDDEDDAIGPTIGYDHGMNMGNYGFNPMGAVLAGTGAPEDDFATPRIPLGTLTRDPRDGRDSRDRHGLSSPGFIRHPQPQLPPQPPPVPSLARSPGDEMFGRF</sequence>
<feature type="compositionally biased region" description="Low complexity" evidence="1">
    <location>
        <begin position="563"/>
        <end position="577"/>
    </location>
</feature>
<dbReference type="InterPro" id="IPR037470">
    <property type="entry name" value="IVY1"/>
</dbReference>
<feature type="compositionally biased region" description="Acidic residues" evidence="1">
    <location>
        <begin position="608"/>
        <end position="617"/>
    </location>
</feature>
<feature type="region of interest" description="Disordered" evidence="1">
    <location>
        <begin position="646"/>
        <end position="713"/>
    </location>
</feature>
<dbReference type="SUPFAM" id="SSF103657">
    <property type="entry name" value="BAR/IMD domain-like"/>
    <property type="match status" value="1"/>
</dbReference>
<dbReference type="GO" id="GO:0005543">
    <property type="term" value="F:phospholipid binding"/>
    <property type="evidence" value="ECO:0007669"/>
    <property type="project" value="InterPro"/>
</dbReference>
<feature type="compositionally biased region" description="Polar residues" evidence="1">
    <location>
        <begin position="318"/>
        <end position="329"/>
    </location>
</feature>
<feature type="compositionally biased region" description="Polar residues" evidence="1">
    <location>
        <begin position="505"/>
        <end position="515"/>
    </location>
</feature>
<feature type="region of interest" description="Disordered" evidence="1">
    <location>
        <begin position="380"/>
        <end position="623"/>
    </location>
</feature>
<reference evidence="3" key="1">
    <citation type="journal article" date="2014" name="Proc. Natl. Acad. Sci. U.S.A.">
        <title>Extensive sampling of basidiomycete genomes demonstrates inadequacy of the white-rot/brown-rot paradigm for wood decay fungi.</title>
        <authorList>
            <person name="Riley R."/>
            <person name="Salamov A.A."/>
            <person name="Brown D.W."/>
            <person name="Nagy L.G."/>
            <person name="Floudas D."/>
            <person name="Held B.W."/>
            <person name="Levasseur A."/>
            <person name="Lombard V."/>
            <person name="Morin E."/>
            <person name="Otillar R."/>
            <person name="Lindquist E.A."/>
            <person name="Sun H."/>
            <person name="LaButti K.M."/>
            <person name="Schmutz J."/>
            <person name="Jabbour D."/>
            <person name="Luo H."/>
            <person name="Baker S.E."/>
            <person name="Pisabarro A.G."/>
            <person name="Walton J.D."/>
            <person name="Blanchette R.A."/>
            <person name="Henrissat B."/>
            <person name="Martin F."/>
            <person name="Cullen D."/>
            <person name="Hibbett D.S."/>
            <person name="Grigoriev I.V."/>
        </authorList>
    </citation>
    <scope>NUCLEOTIDE SEQUENCE [LARGE SCALE GENOMIC DNA]</scope>
    <source>
        <strain evidence="3">FD-172 SS1</strain>
    </source>
</reference>
<feature type="compositionally biased region" description="Basic and acidic residues" evidence="1">
    <location>
        <begin position="664"/>
        <end position="677"/>
    </location>
</feature>
<dbReference type="EMBL" id="KL198104">
    <property type="protein sequence ID" value="KDQ07599.1"/>
    <property type="molecule type" value="Genomic_DNA"/>
</dbReference>
<keyword evidence="3" id="KW-1185">Reference proteome</keyword>
<feature type="compositionally biased region" description="Low complexity" evidence="1">
    <location>
        <begin position="385"/>
        <end position="419"/>
    </location>
</feature>
<dbReference type="GO" id="GO:0042144">
    <property type="term" value="P:vacuole fusion, non-autophagic"/>
    <property type="evidence" value="ECO:0007669"/>
    <property type="project" value="InterPro"/>
</dbReference>
<feature type="compositionally biased region" description="Low complexity" evidence="1">
    <location>
        <begin position="338"/>
        <end position="353"/>
    </location>
</feature>
<feature type="compositionally biased region" description="Polar residues" evidence="1">
    <location>
        <begin position="587"/>
        <end position="605"/>
    </location>
</feature>
<feature type="compositionally biased region" description="Basic and acidic residues" evidence="1">
    <location>
        <begin position="436"/>
        <end position="452"/>
    </location>
</feature>
<gene>
    <name evidence="2" type="ORF">BOTBODRAFT_38683</name>
</gene>
<feature type="region of interest" description="Disordered" evidence="1">
    <location>
        <begin position="286"/>
        <end position="357"/>
    </location>
</feature>